<dbReference type="Proteomes" id="UP000077266">
    <property type="component" value="Unassembled WGS sequence"/>
</dbReference>
<evidence type="ECO:0000313" key="1">
    <source>
        <dbReference type="EMBL" id="KZV83126.1"/>
    </source>
</evidence>
<accession>A0A165CU68</accession>
<evidence type="ECO:0000313" key="2">
    <source>
        <dbReference type="Proteomes" id="UP000077266"/>
    </source>
</evidence>
<name>A0A165CU68_EXIGL</name>
<dbReference type="PANTHER" id="PTHR10285">
    <property type="entry name" value="URIDINE KINASE"/>
    <property type="match status" value="1"/>
</dbReference>
<feature type="non-terminal residue" evidence="1">
    <location>
        <position position="1"/>
    </location>
</feature>
<dbReference type="GO" id="GO:0016787">
    <property type="term" value="F:hydrolase activity"/>
    <property type="evidence" value="ECO:0007669"/>
    <property type="project" value="UniProtKB-KW"/>
</dbReference>
<dbReference type="AlphaFoldDB" id="A0A165CU68"/>
<protein>
    <submittedName>
        <fullName evidence="1">p-loop containing nucleoside triphosphate hydrolase protein</fullName>
    </submittedName>
</protein>
<keyword evidence="2" id="KW-1185">Reference proteome</keyword>
<dbReference type="SUPFAM" id="SSF52540">
    <property type="entry name" value="P-loop containing nucleoside triphosphate hydrolases"/>
    <property type="match status" value="1"/>
</dbReference>
<reference evidence="1 2" key="1">
    <citation type="journal article" date="2016" name="Mol. Biol. Evol.">
        <title>Comparative Genomics of Early-Diverging Mushroom-Forming Fungi Provides Insights into the Origins of Lignocellulose Decay Capabilities.</title>
        <authorList>
            <person name="Nagy L.G."/>
            <person name="Riley R."/>
            <person name="Tritt A."/>
            <person name="Adam C."/>
            <person name="Daum C."/>
            <person name="Floudas D."/>
            <person name="Sun H."/>
            <person name="Yadav J.S."/>
            <person name="Pangilinan J."/>
            <person name="Larsson K.H."/>
            <person name="Matsuura K."/>
            <person name="Barry K."/>
            <person name="Labutti K."/>
            <person name="Kuo R."/>
            <person name="Ohm R.A."/>
            <person name="Bhattacharya S.S."/>
            <person name="Shirouzu T."/>
            <person name="Yoshinaga Y."/>
            <person name="Martin F.M."/>
            <person name="Grigoriev I.V."/>
            <person name="Hibbett D.S."/>
        </authorList>
    </citation>
    <scope>NUCLEOTIDE SEQUENCE [LARGE SCALE GENOMIC DNA]</scope>
    <source>
        <strain evidence="1 2">HHB12029</strain>
    </source>
</reference>
<dbReference type="STRING" id="1314781.A0A165CU68"/>
<dbReference type="OrthoDB" id="347435at2759"/>
<organism evidence="1 2">
    <name type="scientific">Exidia glandulosa HHB12029</name>
    <dbReference type="NCBI Taxonomy" id="1314781"/>
    <lineage>
        <taxon>Eukaryota</taxon>
        <taxon>Fungi</taxon>
        <taxon>Dikarya</taxon>
        <taxon>Basidiomycota</taxon>
        <taxon>Agaricomycotina</taxon>
        <taxon>Agaricomycetes</taxon>
        <taxon>Auriculariales</taxon>
        <taxon>Exidiaceae</taxon>
        <taxon>Exidia</taxon>
    </lineage>
</organism>
<keyword evidence="1" id="KW-0378">Hydrolase</keyword>
<dbReference type="FunCoup" id="A0A165CU68">
    <property type="interactions" value="495"/>
</dbReference>
<gene>
    <name evidence="1" type="ORF">EXIGLDRAFT_728838</name>
</gene>
<proteinExistence type="predicted"/>
<dbReference type="EMBL" id="KV426287">
    <property type="protein sequence ID" value="KZV83126.1"/>
    <property type="molecule type" value="Genomic_DNA"/>
</dbReference>
<dbReference type="InterPro" id="IPR027417">
    <property type="entry name" value="P-loop_NTPase"/>
</dbReference>
<dbReference type="InParanoid" id="A0A165CU68"/>
<sequence>MISKIDLAAAHIRQCLAQTTKRPLFVGLQGPQGSGKSYLCARLPEALAPIRTAVLSIDDLYLPHAELVRVAREHPSNKLLAGRGQPGTHDVELGVRTFEALSKADGEASLPVFDKSLHGGEGDRVKSIEVQLPLDVVVVEGWCMGFYPLSNAALDAANAPMEVREINEFLKEYASKWYPFFSAFIQIAPDPPGQYHLVYKWRLEQEHHMKSRNGGVGMSDDQVKGFVDRYIPGYVFFGRGVQDGGDGLTPPWISRGLQLVVDENRDVVQSSTF</sequence>
<dbReference type="Gene3D" id="3.40.50.300">
    <property type="entry name" value="P-loop containing nucleotide triphosphate hydrolases"/>
    <property type="match status" value="1"/>
</dbReference>